<dbReference type="EMBL" id="LNJQ01000001">
    <property type="protein sequence ID" value="KWZ44784.1"/>
    <property type="molecule type" value="Genomic_DNA"/>
</dbReference>
<evidence type="ECO:0008006" key="3">
    <source>
        <dbReference type="Google" id="ProtNLM"/>
    </source>
</evidence>
<reference evidence="1 2" key="1">
    <citation type="submission" date="2015-11" db="EMBL/GenBank/DDBJ databases">
        <authorList>
            <person name="Sahl J."/>
            <person name="Wagner D."/>
            <person name="Keim P."/>
        </authorList>
    </citation>
    <scope>NUCLEOTIDE SEQUENCE [LARGE SCALE GENOMIC DNA]</scope>
    <source>
        <strain evidence="1 2">BDU18</strain>
    </source>
</reference>
<sequence>MSEAELIERLIQELDKRIKPAIPLEIALWSTKEIGVYLQRPAQVVRERIATLPGFPEAIRLPSCDGGRGFPRWKATEVVAWVESHQGGTRARGGRPRKPD</sequence>
<gene>
    <name evidence="1" type="ORF">WS72_07900</name>
</gene>
<organism evidence="1 2">
    <name type="scientific">Burkholderia savannae</name>
    <dbReference type="NCBI Taxonomy" id="1637837"/>
    <lineage>
        <taxon>Bacteria</taxon>
        <taxon>Pseudomonadati</taxon>
        <taxon>Pseudomonadota</taxon>
        <taxon>Betaproteobacteria</taxon>
        <taxon>Burkholderiales</taxon>
        <taxon>Burkholderiaceae</taxon>
        <taxon>Burkholderia</taxon>
        <taxon>pseudomallei group</taxon>
    </lineage>
</organism>
<evidence type="ECO:0000313" key="1">
    <source>
        <dbReference type="EMBL" id="KWZ44784.1"/>
    </source>
</evidence>
<proteinExistence type="predicted"/>
<accession>A0ABR5TID4</accession>
<dbReference type="Proteomes" id="UP000070255">
    <property type="component" value="Unassembled WGS sequence"/>
</dbReference>
<dbReference type="RefSeq" id="WP_060355304.1">
    <property type="nucleotide sequence ID" value="NZ_LNJQ01000001.1"/>
</dbReference>
<name>A0ABR5TID4_9BURK</name>
<protein>
    <recommendedName>
        <fullName evidence="3">DNA-binding protein</fullName>
    </recommendedName>
</protein>
<comment type="caution">
    <text evidence="1">The sequence shown here is derived from an EMBL/GenBank/DDBJ whole genome shotgun (WGS) entry which is preliminary data.</text>
</comment>
<evidence type="ECO:0000313" key="2">
    <source>
        <dbReference type="Proteomes" id="UP000070255"/>
    </source>
</evidence>
<keyword evidence="2" id="KW-1185">Reference proteome</keyword>